<organism evidence="2 3">
    <name type="scientific">Setaria viridis</name>
    <name type="common">Green bristlegrass</name>
    <name type="synonym">Setaria italica subsp. viridis</name>
    <dbReference type="NCBI Taxonomy" id="4556"/>
    <lineage>
        <taxon>Eukaryota</taxon>
        <taxon>Viridiplantae</taxon>
        <taxon>Streptophyta</taxon>
        <taxon>Embryophyta</taxon>
        <taxon>Tracheophyta</taxon>
        <taxon>Spermatophyta</taxon>
        <taxon>Magnoliopsida</taxon>
        <taxon>Liliopsida</taxon>
        <taxon>Poales</taxon>
        <taxon>Poaceae</taxon>
        <taxon>PACMAD clade</taxon>
        <taxon>Panicoideae</taxon>
        <taxon>Panicodae</taxon>
        <taxon>Paniceae</taxon>
        <taxon>Cenchrinae</taxon>
        <taxon>Setaria</taxon>
    </lineage>
</organism>
<accession>A0A4U6VD94</accession>
<feature type="compositionally biased region" description="Polar residues" evidence="1">
    <location>
        <begin position="100"/>
        <end position="111"/>
    </location>
</feature>
<protein>
    <recommendedName>
        <fullName evidence="4">BED-type domain-containing protein</fullName>
    </recommendedName>
</protein>
<dbReference type="Proteomes" id="UP000298652">
    <property type="component" value="Chromosome 3"/>
</dbReference>
<gene>
    <name evidence="2" type="ORF">SEVIR_3G246832v2</name>
</gene>
<proteinExistence type="predicted"/>
<dbReference type="Gramene" id="TKW27268">
    <property type="protein sequence ID" value="TKW27268"/>
    <property type="gene ID" value="SEVIR_3G246832v2"/>
</dbReference>
<evidence type="ECO:0008006" key="4">
    <source>
        <dbReference type="Google" id="ProtNLM"/>
    </source>
</evidence>
<dbReference type="EMBL" id="CM016554">
    <property type="protein sequence ID" value="TKW27268.1"/>
    <property type="molecule type" value="Genomic_DNA"/>
</dbReference>
<evidence type="ECO:0000256" key="1">
    <source>
        <dbReference type="SAM" id="MobiDB-lite"/>
    </source>
</evidence>
<evidence type="ECO:0000313" key="2">
    <source>
        <dbReference type="EMBL" id="TKW27268.1"/>
    </source>
</evidence>
<evidence type="ECO:0000313" key="3">
    <source>
        <dbReference type="Proteomes" id="UP000298652"/>
    </source>
</evidence>
<sequence>MASGDNDFGDNAEPLWTHVDVLEGSGSLDEDNVRFLCDYCNRVFHGNYSAVEAHLLEWSRHGVEDCTGLTDTIHTQLENEYVAAEDSNARTMPMDMPLTHSATSSDSSGRSVTGKAIVQPKRRKKSTDLHEDIRVMFRDLLDAEIARLFYSAGLALDVATNPYYDISFSLARKKDIPGCTDVKNASMESQDHWASQVAMIVYYSGLSFNLAKNPYYHGSLSVATMVHIPGYPPPGPEKLKTTLLK</sequence>
<reference evidence="2" key="1">
    <citation type="submission" date="2019-03" db="EMBL/GenBank/DDBJ databases">
        <title>WGS assembly of Setaria viridis.</title>
        <authorList>
            <person name="Huang P."/>
            <person name="Jenkins J."/>
            <person name="Grimwood J."/>
            <person name="Barry K."/>
            <person name="Healey A."/>
            <person name="Mamidi S."/>
            <person name="Sreedasyam A."/>
            <person name="Shu S."/>
            <person name="Feldman M."/>
            <person name="Wu J."/>
            <person name="Yu Y."/>
            <person name="Chen C."/>
            <person name="Johnson J."/>
            <person name="Rokhsar D."/>
            <person name="Baxter I."/>
            <person name="Schmutz J."/>
            <person name="Brutnell T."/>
            <person name="Kellogg E."/>
        </authorList>
    </citation>
    <scope>NUCLEOTIDE SEQUENCE [LARGE SCALE GENOMIC DNA]</scope>
</reference>
<keyword evidence="3" id="KW-1185">Reference proteome</keyword>
<dbReference type="AlphaFoldDB" id="A0A4U6VD94"/>
<feature type="region of interest" description="Disordered" evidence="1">
    <location>
        <begin position="98"/>
        <end position="123"/>
    </location>
</feature>
<name>A0A4U6VD94_SETVI</name>